<reference evidence="2" key="1">
    <citation type="submission" date="2017-10" db="EMBL/GenBank/DDBJ databases">
        <authorList>
            <person name="Kravchenko I.K."/>
            <person name="Grouzdev D.S."/>
        </authorList>
    </citation>
    <scope>NUCLEOTIDE SEQUENCE [LARGE SCALE GENOMIC DNA]</scope>
    <source>
        <strain evidence="2">B2</strain>
    </source>
</reference>
<keyword evidence="2" id="KW-1185">Reference proteome</keyword>
<organism evidence="1 2">
    <name type="scientific">Azospirillum palustre</name>
    <dbReference type="NCBI Taxonomy" id="2044885"/>
    <lineage>
        <taxon>Bacteria</taxon>
        <taxon>Pseudomonadati</taxon>
        <taxon>Pseudomonadota</taxon>
        <taxon>Alphaproteobacteria</taxon>
        <taxon>Rhodospirillales</taxon>
        <taxon>Azospirillaceae</taxon>
        <taxon>Azospirillum</taxon>
    </lineage>
</organism>
<protein>
    <submittedName>
        <fullName evidence="1">Uncharacterized protein</fullName>
    </submittedName>
</protein>
<proteinExistence type="predicted"/>
<comment type="caution">
    <text evidence="1">The sequence shown here is derived from an EMBL/GenBank/DDBJ whole genome shotgun (WGS) entry which is preliminary data.</text>
</comment>
<sequence length="62" mass="6805">MGFPIRKFTDQCLLAAPRDLSQRATSFIASQCQGIHQMPFRRLISTPTKTLAPRAGTSLLAS</sequence>
<dbReference type="EMBL" id="PDKW01000042">
    <property type="protein sequence ID" value="PGH55493.1"/>
    <property type="molecule type" value="Genomic_DNA"/>
</dbReference>
<evidence type="ECO:0000313" key="1">
    <source>
        <dbReference type="EMBL" id="PGH55493.1"/>
    </source>
</evidence>
<evidence type="ECO:0000313" key="2">
    <source>
        <dbReference type="Proteomes" id="UP000225379"/>
    </source>
</evidence>
<dbReference type="AlphaFoldDB" id="A0A2B8BD78"/>
<gene>
    <name evidence="1" type="ORF">CRT60_19540</name>
</gene>
<dbReference type="Proteomes" id="UP000225379">
    <property type="component" value="Unassembled WGS sequence"/>
</dbReference>
<name>A0A2B8BD78_9PROT</name>
<accession>A0A2B8BD78</accession>